<keyword evidence="1" id="KW-0479">Metal-binding</keyword>
<name>A0A803M2D0_CHEQI</name>
<feature type="compositionally biased region" description="Polar residues" evidence="2">
    <location>
        <begin position="586"/>
        <end position="601"/>
    </location>
</feature>
<evidence type="ECO:0000259" key="3">
    <source>
        <dbReference type="PROSITE" id="PS50158"/>
    </source>
</evidence>
<dbReference type="PROSITE" id="PS50158">
    <property type="entry name" value="ZF_CCHC"/>
    <property type="match status" value="1"/>
</dbReference>
<dbReference type="PANTHER" id="PTHR31286:SF167">
    <property type="entry name" value="OS09G0268800 PROTEIN"/>
    <property type="match status" value="1"/>
</dbReference>
<dbReference type="GO" id="GO:0003676">
    <property type="term" value="F:nucleic acid binding"/>
    <property type="evidence" value="ECO:0007669"/>
    <property type="project" value="InterPro"/>
</dbReference>
<reference evidence="4" key="2">
    <citation type="submission" date="2021-03" db="UniProtKB">
        <authorList>
            <consortium name="EnsemblPlants"/>
        </authorList>
    </citation>
    <scope>IDENTIFICATION</scope>
</reference>
<dbReference type="Pfam" id="PF14392">
    <property type="entry name" value="zf-CCHC_4"/>
    <property type="match status" value="1"/>
</dbReference>
<keyword evidence="1" id="KW-0863">Zinc-finger</keyword>
<dbReference type="AlphaFoldDB" id="A0A803M2D0"/>
<dbReference type="PANTHER" id="PTHR31286">
    <property type="entry name" value="GLYCINE-RICH CELL WALL STRUCTURAL PROTEIN 1.8-LIKE"/>
    <property type="match status" value="1"/>
</dbReference>
<evidence type="ECO:0000313" key="5">
    <source>
        <dbReference type="Proteomes" id="UP000596660"/>
    </source>
</evidence>
<feature type="region of interest" description="Disordered" evidence="2">
    <location>
        <begin position="506"/>
        <end position="530"/>
    </location>
</feature>
<dbReference type="GO" id="GO:0008270">
    <property type="term" value="F:zinc ion binding"/>
    <property type="evidence" value="ECO:0007669"/>
    <property type="project" value="UniProtKB-KW"/>
</dbReference>
<keyword evidence="5" id="KW-1185">Reference proteome</keyword>
<sequence>MEDCLMKEWERLKLNDDENFVFGQSSAASTEEGSNTKIALSLVGKLLTQKPFNAEAMKRVLKNLWRIDDNVAIRSVNTNIFVFQFFNIDDRRKVLEGRPWVFDNQILLLKEICAEEQPSDVAFFSCPFWIRLIDMPFGMRSPKVARDIGDCIGECVEVDESDPLCWEEYMRVKVVVDINKPLRRGMKIAVESGCTKWIGFKYERLGDFCYYCGRIGHTDKDCEEKDNCDGESPIVFQYGPFLTASPHRSKVPEAEREKEKRWMERMNTKGRVQRSDYNDPKAIRLGPPSAARKLLFSTPMASGTNSPMPRSISLKAVDGDGNGKMVLRPIAIQGAYDYVPGKDTGQMFKESSSDDAILHDVVDNVVVQAVDMEVSEGQVHAIESKKRRLDATEMAYQGAEVPPKLAHFLWRACKGFLAVRERLYNRHLLVEKCCTICGEGDESVIHATFGSSKTTNEELSSIATLTWAAWWCRNKAIFEHEFPCPISVASNLAKYVHEGSEGSHQVAFDAGGDSAEETAQEEDEEEGEVASTFGKYDPYWVSMTDKVYNVMKDNLTAYQLTHHIEGESRLPPKSLQKIMKRKPNGESGQSSKARKIGSTQMVPIISPSGKEDRPTTADKSTIGFGFGLDLSGALTSKATKNGQPLTTAPSLAATATEIKTTNSNLETLLDADIENTQLRAQSSWVSKRPRPGGRDQGDRWSWGATQPN</sequence>
<dbReference type="Gramene" id="AUR62022378-RA">
    <property type="protein sequence ID" value="AUR62022378-RA:cds"/>
    <property type="gene ID" value="AUR62022378"/>
</dbReference>
<proteinExistence type="predicted"/>
<accession>A0A803M2D0</accession>
<evidence type="ECO:0000256" key="1">
    <source>
        <dbReference type="PROSITE-ProRule" id="PRU00047"/>
    </source>
</evidence>
<evidence type="ECO:0000313" key="4">
    <source>
        <dbReference type="EnsemblPlants" id="AUR62022378-RA:cds"/>
    </source>
</evidence>
<reference evidence="4" key="1">
    <citation type="journal article" date="2017" name="Nature">
        <title>The genome of Chenopodium quinoa.</title>
        <authorList>
            <person name="Jarvis D.E."/>
            <person name="Ho Y.S."/>
            <person name="Lightfoot D.J."/>
            <person name="Schmoeckel S.M."/>
            <person name="Li B."/>
            <person name="Borm T.J.A."/>
            <person name="Ohyanagi H."/>
            <person name="Mineta K."/>
            <person name="Michell C.T."/>
            <person name="Saber N."/>
            <person name="Kharbatia N.M."/>
            <person name="Rupper R.R."/>
            <person name="Sharp A.R."/>
            <person name="Dally N."/>
            <person name="Boughton B.A."/>
            <person name="Woo Y.H."/>
            <person name="Gao G."/>
            <person name="Schijlen E.G.W.M."/>
            <person name="Guo X."/>
            <person name="Momin A.A."/>
            <person name="Negrao S."/>
            <person name="Al-Babili S."/>
            <person name="Gehring C."/>
            <person name="Roessner U."/>
            <person name="Jung C."/>
            <person name="Murphy K."/>
            <person name="Arold S.T."/>
            <person name="Gojobori T."/>
            <person name="van der Linden C.G."/>
            <person name="van Loo E.N."/>
            <person name="Jellen E.N."/>
            <person name="Maughan P.J."/>
            <person name="Tester M."/>
        </authorList>
    </citation>
    <scope>NUCLEOTIDE SEQUENCE [LARGE SCALE GENOMIC DNA]</scope>
    <source>
        <strain evidence="4">cv. PI 614886</strain>
    </source>
</reference>
<dbReference type="Proteomes" id="UP000596660">
    <property type="component" value="Unplaced"/>
</dbReference>
<feature type="region of interest" description="Disordered" evidence="2">
    <location>
        <begin position="580"/>
        <end position="617"/>
    </location>
</feature>
<dbReference type="InterPro" id="IPR026960">
    <property type="entry name" value="RVT-Znf"/>
</dbReference>
<dbReference type="EnsemblPlants" id="AUR62022378-RA">
    <property type="protein sequence ID" value="AUR62022378-RA:cds"/>
    <property type="gene ID" value="AUR62022378"/>
</dbReference>
<evidence type="ECO:0000256" key="2">
    <source>
        <dbReference type="SAM" id="MobiDB-lite"/>
    </source>
</evidence>
<feature type="compositionally biased region" description="Acidic residues" evidence="2">
    <location>
        <begin position="514"/>
        <end position="528"/>
    </location>
</feature>
<dbReference type="Pfam" id="PF14111">
    <property type="entry name" value="DUF4283"/>
    <property type="match status" value="1"/>
</dbReference>
<dbReference type="Pfam" id="PF13966">
    <property type="entry name" value="zf-RVT"/>
    <property type="match status" value="1"/>
</dbReference>
<protein>
    <recommendedName>
        <fullName evidence="3">CCHC-type domain-containing protein</fullName>
    </recommendedName>
</protein>
<feature type="region of interest" description="Disordered" evidence="2">
    <location>
        <begin position="677"/>
        <end position="708"/>
    </location>
</feature>
<dbReference type="InterPro" id="IPR001878">
    <property type="entry name" value="Znf_CCHC"/>
</dbReference>
<dbReference type="InterPro" id="IPR025836">
    <property type="entry name" value="Zn_knuckle_CX2CX4HX4C"/>
</dbReference>
<keyword evidence="1" id="KW-0862">Zinc</keyword>
<feature type="domain" description="CCHC-type" evidence="3">
    <location>
        <begin position="209"/>
        <end position="224"/>
    </location>
</feature>
<organism evidence="4 5">
    <name type="scientific">Chenopodium quinoa</name>
    <name type="common">Quinoa</name>
    <dbReference type="NCBI Taxonomy" id="63459"/>
    <lineage>
        <taxon>Eukaryota</taxon>
        <taxon>Viridiplantae</taxon>
        <taxon>Streptophyta</taxon>
        <taxon>Embryophyta</taxon>
        <taxon>Tracheophyta</taxon>
        <taxon>Spermatophyta</taxon>
        <taxon>Magnoliopsida</taxon>
        <taxon>eudicotyledons</taxon>
        <taxon>Gunneridae</taxon>
        <taxon>Pentapetalae</taxon>
        <taxon>Caryophyllales</taxon>
        <taxon>Chenopodiaceae</taxon>
        <taxon>Chenopodioideae</taxon>
        <taxon>Atripliceae</taxon>
        <taxon>Chenopodium</taxon>
    </lineage>
</organism>
<dbReference type="InterPro" id="IPR025558">
    <property type="entry name" value="DUF4283"/>
</dbReference>
<dbReference type="InterPro" id="IPR040256">
    <property type="entry name" value="At4g02000-like"/>
</dbReference>